<comment type="caution">
    <text evidence="1">The sequence shown here is derived from an EMBL/GenBank/DDBJ whole genome shotgun (WGS) entry which is preliminary data.</text>
</comment>
<proteinExistence type="predicted"/>
<protein>
    <submittedName>
        <fullName evidence="1">Uncharacterized protein</fullName>
    </submittedName>
</protein>
<evidence type="ECO:0000313" key="2">
    <source>
        <dbReference type="Proteomes" id="UP001165960"/>
    </source>
</evidence>
<gene>
    <name evidence="1" type="ORF">DSO57_1022262</name>
</gene>
<organism evidence="1 2">
    <name type="scientific">Entomophthora muscae</name>
    <dbReference type="NCBI Taxonomy" id="34485"/>
    <lineage>
        <taxon>Eukaryota</taxon>
        <taxon>Fungi</taxon>
        <taxon>Fungi incertae sedis</taxon>
        <taxon>Zoopagomycota</taxon>
        <taxon>Entomophthoromycotina</taxon>
        <taxon>Entomophthoromycetes</taxon>
        <taxon>Entomophthorales</taxon>
        <taxon>Entomophthoraceae</taxon>
        <taxon>Entomophthora</taxon>
    </lineage>
</organism>
<dbReference type="Proteomes" id="UP001165960">
    <property type="component" value="Unassembled WGS sequence"/>
</dbReference>
<sequence length="97" mass="11151">MGAESDSSLSKSNLVADGLSHQYSEAFLTEQMDEEMEHQIRTIFDFLAYRIIPEYLKKSKQFFIDCSKYTTVGNKMNKKAAASLLWIPLPSQRRLVL</sequence>
<evidence type="ECO:0000313" key="1">
    <source>
        <dbReference type="EMBL" id="KAJ9049643.1"/>
    </source>
</evidence>
<reference evidence="1" key="1">
    <citation type="submission" date="2022-04" db="EMBL/GenBank/DDBJ databases">
        <title>Genome of the entomopathogenic fungus Entomophthora muscae.</title>
        <authorList>
            <person name="Elya C."/>
            <person name="Lovett B.R."/>
            <person name="Lee E."/>
            <person name="Macias A.M."/>
            <person name="Hajek A.E."/>
            <person name="De Bivort B.L."/>
            <person name="Kasson M.T."/>
            <person name="De Fine Licht H.H."/>
            <person name="Stajich J.E."/>
        </authorList>
    </citation>
    <scope>NUCLEOTIDE SEQUENCE</scope>
    <source>
        <strain evidence="1">Berkeley</strain>
    </source>
</reference>
<keyword evidence="2" id="KW-1185">Reference proteome</keyword>
<accession>A0ACC2RHX9</accession>
<name>A0ACC2RHX9_9FUNG</name>
<dbReference type="EMBL" id="QTSX02007211">
    <property type="protein sequence ID" value="KAJ9049643.1"/>
    <property type="molecule type" value="Genomic_DNA"/>
</dbReference>